<dbReference type="PROSITE" id="PS50158">
    <property type="entry name" value="ZF_CCHC"/>
    <property type="match status" value="3"/>
</dbReference>
<keyword evidence="5" id="KW-0067">ATP-binding</keyword>
<feature type="non-terminal residue" evidence="5">
    <location>
        <position position="558"/>
    </location>
</feature>
<protein>
    <submittedName>
        <fullName evidence="5">Atp-dependent rna helicase</fullName>
    </submittedName>
</protein>
<evidence type="ECO:0000256" key="1">
    <source>
        <dbReference type="PROSITE-ProRule" id="PRU00047"/>
    </source>
</evidence>
<evidence type="ECO:0000259" key="4">
    <source>
        <dbReference type="PROSITE" id="PS51522"/>
    </source>
</evidence>
<feature type="domain" description="CCHC-type" evidence="3">
    <location>
        <begin position="444"/>
        <end position="459"/>
    </location>
</feature>
<dbReference type="Gene3D" id="4.10.60.10">
    <property type="entry name" value="Zinc finger, CCHC-type"/>
    <property type="match status" value="1"/>
</dbReference>
<comment type="caution">
    <text evidence="5">The sequence shown here is derived from an EMBL/GenBank/DDBJ whole genome shotgun (WGS) entry which is preliminary data.</text>
</comment>
<gene>
    <name evidence="5" type="primary">DDX46_2</name>
    <name evidence="5" type="ORF">FOZ62_009458</name>
</gene>
<feature type="region of interest" description="Disordered" evidence="2">
    <location>
        <begin position="215"/>
        <end position="338"/>
    </location>
</feature>
<keyword evidence="5" id="KW-0347">Helicase</keyword>
<dbReference type="AlphaFoldDB" id="A0A7J6RUY2"/>
<keyword evidence="1" id="KW-0862">Zinc</keyword>
<dbReference type="GO" id="GO:0008270">
    <property type="term" value="F:zinc ion binding"/>
    <property type="evidence" value="ECO:0007669"/>
    <property type="project" value="UniProtKB-KW"/>
</dbReference>
<reference evidence="5 6" key="1">
    <citation type="submission" date="2020-04" db="EMBL/GenBank/DDBJ databases">
        <title>Perkinsus olseni comparative genomics.</title>
        <authorList>
            <person name="Bogema D.R."/>
        </authorList>
    </citation>
    <scope>NUCLEOTIDE SEQUENCE [LARGE SCALE GENOMIC DNA]</scope>
    <source>
        <strain evidence="5">ATCC PRA-205</strain>
    </source>
</reference>
<dbReference type="SMART" id="SM00343">
    <property type="entry name" value="ZnF_C2HC"/>
    <property type="match status" value="3"/>
</dbReference>
<dbReference type="PROSITE" id="PS51522">
    <property type="entry name" value="ZF_NANOS"/>
    <property type="match status" value="1"/>
</dbReference>
<evidence type="ECO:0000259" key="3">
    <source>
        <dbReference type="PROSITE" id="PS50158"/>
    </source>
</evidence>
<dbReference type="GO" id="GO:0003723">
    <property type="term" value="F:RNA binding"/>
    <property type="evidence" value="ECO:0007669"/>
    <property type="project" value="InterPro"/>
</dbReference>
<keyword evidence="1" id="KW-0479">Metal-binding</keyword>
<feature type="compositionally biased region" description="Basic and acidic residues" evidence="2">
    <location>
        <begin position="287"/>
        <end position="301"/>
    </location>
</feature>
<evidence type="ECO:0000256" key="2">
    <source>
        <dbReference type="SAM" id="MobiDB-lite"/>
    </source>
</evidence>
<keyword evidence="5" id="KW-0378">Hydrolase</keyword>
<feature type="compositionally biased region" description="Pro residues" evidence="2">
    <location>
        <begin position="1"/>
        <end position="29"/>
    </location>
</feature>
<feature type="region of interest" description="Disordered" evidence="2">
    <location>
        <begin position="1"/>
        <end position="32"/>
    </location>
</feature>
<dbReference type="InterPro" id="IPR036612">
    <property type="entry name" value="KH_dom_type_1_sf"/>
</dbReference>
<feature type="region of interest" description="Disordered" evidence="2">
    <location>
        <begin position="532"/>
        <end position="558"/>
    </location>
</feature>
<feature type="domain" description="Nanos-type" evidence="4">
    <location>
        <begin position="414"/>
        <end position="461"/>
    </location>
</feature>
<dbReference type="GO" id="GO:0004386">
    <property type="term" value="F:helicase activity"/>
    <property type="evidence" value="ECO:0007669"/>
    <property type="project" value="UniProtKB-KW"/>
</dbReference>
<feature type="domain" description="CCHC-type" evidence="3">
    <location>
        <begin position="508"/>
        <end position="521"/>
    </location>
</feature>
<dbReference type="Proteomes" id="UP000574390">
    <property type="component" value="Unassembled WGS sequence"/>
</dbReference>
<dbReference type="CDD" id="cd22387">
    <property type="entry name" value="KH-I_DDX46_like"/>
    <property type="match status" value="1"/>
</dbReference>
<dbReference type="EMBL" id="JABANM010019436">
    <property type="protein sequence ID" value="KAF4724477.1"/>
    <property type="molecule type" value="Genomic_DNA"/>
</dbReference>
<dbReference type="InterPro" id="IPR001878">
    <property type="entry name" value="Znf_CCHC"/>
</dbReference>
<feature type="domain" description="CCHC-type" evidence="3">
    <location>
        <begin position="421"/>
        <end position="437"/>
    </location>
</feature>
<dbReference type="SUPFAM" id="SSF54791">
    <property type="entry name" value="Eukaryotic type KH-domain (KH-domain type I)"/>
    <property type="match status" value="1"/>
</dbReference>
<evidence type="ECO:0000313" key="5">
    <source>
        <dbReference type="EMBL" id="KAF4724477.1"/>
    </source>
</evidence>
<feature type="compositionally biased region" description="Basic and acidic residues" evidence="2">
    <location>
        <begin position="237"/>
        <end position="252"/>
    </location>
</feature>
<dbReference type="InterPro" id="IPR024161">
    <property type="entry name" value="Znf_nanos-typ"/>
</dbReference>
<organism evidence="5 6">
    <name type="scientific">Perkinsus olseni</name>
    <name type="common">Perkinsus atlanticus</name>
    <dbReference type="NCBI Taxonomy" id="32597"/>
    <lineage>
        <taxon>Eukaryota</taxon>
        <taxon>Sar</taxon>
        <taxon>Alveolata</taxon>
        <taxon>Perkinsozoa</taxon>
        <taxon>Perkinsea</taxon>
        <taxon>Perkinsida</taxon>
        <taxon>Perkinsidae</taxon>
        <taxon>Perkinsus</taxon>
    </lineage>
</organism>
<proteinExistence type="predicted"/>
<keyword evidence="1" id="KW-0863">Zinc-finger</keyword>
<dbReference type="Pfam" id="PF00098">
    <property type="entry name" value="zf-CCHC"/>
    <property type="match status" value="1"/>
</dbReference>
<accession>A0A7J6RUY2</accession>
<feature type="compositionally biased region" description="Low complexity" evidence="2">
    <location>
        <begin position="304"/>
        <end position="315"/>
    </location>
</feature>
<name>A0A7J6RUY2_PEROL</name>
<sequence>KAAPPLPKGPPPPGARKKAPSPPKGPPPAAKTIVASEAQAAVAAAKNYKAPPPKQGAPPVVRNGGNASSIVAVAAQGASNSALALLGGDRDSFAEQLAAAAASVGDIQVARTKASADEVVEELEINDYPQLARAKVSNRELRGGIEERTGCRLQIKGQFYQQNAYVPPGCRKLYIEIIGNSAVACQRAKAECRDVCEEWAKTTLNIPQGRLMRTNMPQRKRRRLDCTENVMVRRGKTSKEDGGAKQSVVERKKGVKRSRKGDDIGDRRGKGKGGKGALGKGKRRRESKREDAEDSSGRRQAGDSSTCSTTTAASTVEGDEMKSMAGGKGPLFFEDSQGDSDIDARLQQQQQGQPKYQGKWRAVPPTRYYSESDGNFEAEARSAEEIRISSHGDKNYPGFKQHMEACSICGSEDHSGRCFGRRCNACFKEGHLMKDCPVLLRDRRRCNLCGQLGHLRKDCVLLEYRRTLGLNTSSHGCSCNLECIACGGIHTDGTLNCSPCPRMKTLWCTRCGDTGHHTWECEVFPMGVKVAQASSGSRGHHHHGGKGGGGRRNGKGRR</sequence>
<keyword evidence="5" id="KW-0547">Nucleotide-binding</keyword>
<evidence type="ECO:0000313" key="6">
    <source>
        <dbReference type="Proteomes" id="UP000574390"/>
    </source>
</evidence>